<organism evidence="2 3">
    <name type="scientific">Labeo rohita</name>
    <name type="common">Indian major carp</name>
    <name type="synonym">Cyprinus rohita</name>
    <dbReference type="NCBI Taxonomy" id="84645"/>
    <lineage>
        <taxon>Eukaryota</taxon>
        <taxon>Metazoa</taxon>
        <taxon>Chordata</taxon>
        <taxon>Craniata</taxon>
        <taxon>Vertebrata</taxon>
        <taxon>Euteleostomi</taxon>
        <taxon>Actinopterygii</taxon>
        <taxon>Neopterygii</taxon>
        <taxon>Teleostei</taxon>
        <taxon>Ostariophysi</taxon>
        <taxon>Cypriniformes</taxon>
        <taxon>Cyprinidae</taxon>
        <taxon>Labeoninae</taxon>
        <taxon>Labeonini</taxon>
        <taxon>Labeo</taxon>
    </lineage>
</organism>
<comment type="caution">
    <text evidence="2">The sequence shown here is derived from an EMBL/GenBank/DDBJ whole genome shotgun (WGS) entry which is preliminary data.</text>
</comment>
<evidence type="ECO:0000313" key="3">
    <source>
        <dbReference type="Proteomes" id="UP000830375"/>
    </source>
</evidence>
<keyword evidence="3" id="KW-1185">Reference proteome</keyword>
<reference evidence="2 3" key="1">
    <citation type="submission" date="2022-01" db="EMBL/GenBank/DDBJ databases">
        <title>A high-quality chromosome-level genome assembly of rohu carp, Labeo rohita.</title>
        <authorList>
            <person name="Arick M.A. II"/>
            <person name="Hsu C.-Y."/>
            <person name="Magbanua Z."/>
            <person name="Pechanova O."/>
            <person name="Grover C."/>
            <person name="Miller E."/>
            <person name="Thrash A."/>
            <person name="Ezzel L."/>
            <person name="Alam S."/>
            <person name="Benzie J."/>
            <person name="Hamilton M."/>
            <person name="Karsi A."/>
            <person name="Lawrence M.L."/>
            <person name="Peterson D.G."/>
        </authorList>
    </citation>
    <scope>NUCLEOTIDE SEQUENCE [LARGE SCALE GENOMIC DNA]</scope>
    <source>
        <strain evidence="3">BAU-BD-2019</strain>
        <tissue evidence="2">Blood</tissue>
    </source>
</reference>
<dbReference type="Pfam" id="PF24626">
    <property type="entry name" value="SH3_Tf2-1"/>
    <property type="match status" value="1"/>
</dbReference>
<protein>
    <submittedName>
        <fullName evidence="2">Transposon Tf2-9 polyprotein</fullName>
    </submittedName>
</protein>
<name>A0ABQ8L6J2_LABRO</name>
<evidence type="ECO:0000259" key="1">
    <source>
        <dbReference type="Pfam" id="PF24626"/>
    </source>
</evidence>
<dbReference type="PANTHER" id="PTHR46148">
    <property type="entry name" value="CHROMO DOMAIN-CONTAINING PROTEIN"/>
    <property type="match status" value="1"/>
</dbReference>
<gene>
    <name evidence="2" type="ORF">H4Q32_028054</name>
</gene>
<evidence type="ECO:0000313" key="2">
    <source>
        <dbReference type="EMBL" id="KAI2646323.1"/>
    </source>
</evidence>
<dbReference type="Proteomes" id="UP000830375">
    <property type="component" value="Unassembled WGS sequence"/>
</dbReference>
<dbReference type="EMBL" id="JACTAM010001478">
    <property type="protein sequence ID" value="KAI2646323.1"/>
    <property type="molecule type" value="Genomic_DNA"/>
</dbReference>
<dbReference type="InterPro" id="IPR056924">
    <property type="entry name" value="SH3_Tf2-1"/>
</dbReference>
<sequence length="191" mass="20814">MLGCLTSNNPSSWCQQLSWIEYAHNSLLVAASGMSPCECSMGYKPPLFPSQEPDAVVPYALAFVQRSCCTWEKVRGVLGRTSGQTKAAADCHRSSSPTYVCGQGVWLSTKDLPLRAPSRKLASRFIGPYCITKVVNPLAVRLKLPPPLGRVHPVFHVFRVKPVFSSPLNPAGDRPAPHPPSSCGWLSYLYG</sequence>
<dbReference type="PANTHER" id="PTHR46148:SF57">
    <property type="entry name" value="OS12G0499874 PROTEIN"/>
    <property type="match status" value="1"/>
</dbReference>
<accession>A0ABQ8L6J2</accession>
<proteinExistence type="predicted"/>
<feature type="domain" description="Tf2-1-like SH3-like" evidence="1">
    <location>
        <begin position="102"/>
        <end position="162"/>
    </location>
</feature>